<reference evidence="3" key="2">
    <citation type="submission" date="2025-09" db="UniProtKB">
        <authorList>
            <consortium name="Ensembl"/>
        </authorList>
    </citation>
    <scope>IDENTIFICATION</scope>
</reference>
<organism evidence="3 4">
    <name type="scientific">Cyprinus carpio carpio</name>
    <dbReference type="NCBI Taxonomy" id="630221"/>
    <lineage>
        <taxon>Eukaryota</taxon>
        <taxon>Metazoa</taxon>
        <taxon>Chordata</taxon>
        <taxon>Craniata</taxon>
        <taxon>Vertebrata</taxon>
        <taxon>Euteleostomi</taxon>
        <taxon>Actinopterygii</taxon>
        <taxon>Neopterygii</taxon>
        <taxon>Teleostei</taxon>
        <taxon>Ostariophysi</taxon>
        <taxon>Cypriniformes</taxon>
        <taxon>Cyprinidae</taxon>
        <taxon>Cyprininae</taxon>
        <taxon>Cyprinus</taxon>
    </lineage>
</organism>
<protein>
    <recommendedName>
        <fullName evidence="2">CCHC-type domain-containing protein</fullName>
    </recommendedName>
</protein>
<dbReference type="PROSITE" id="PS50158">
    <property type="entry name" value="ZF_CCHC"/>
    <property type="match status" value="1"/>
</dbReference>
<keyword evidence="4" id="KW-1185">Reference proteome</keyword>
<dbReference type="GO" id="GO:0008270">
    <property type="term" value="F:zinc ion binding"/>
    <property type="evidence" value="ECO:0007669"/>
    <property type="project" value="UniProtKB-KW"/>
</dbReference>
<name>A0A9J8DN12_CYPCA</name>
<keyword evidence="1" id="KW-0862">Zinc</keyword>
<dbReference type="AlphaFoldDB" id="A0A9J8DN12"/>
<evidence type="ECO:0000256" key="1">
    <source>
        <dbReference type="PROSITE-ProRule" id="PRU00047"/>
    </source>
</evidence>
<evidence type="ECO:0000313" key="3">
    <source>
        <dbReference type="Ensembl" id="ENSCCRP00000181365.1"/>
    </source>
</evidence>
<accession>A0A9J8DN12</accession>
<evidence type="ECO:0000259" key="2">
    <source>
        <dbReference type="PROSITE" id="PS50158"/>
    </source>
</evidence>
<dbReference type="GeneTree" id="ENSGT00940000169175"/>
<dbReference type="InterPro" id="IPR001878">
    <property type="entry name" value="Znf_CCHC"/>
</dbReference>
<dbReference type="SUPFAM" id="SSF57756">
    <property type="entry name" value="Retrovirus zinc finger-like domains"/>
    <property type="match status" value="1"/>
</dbReference>
<proteinExistence type="predicted"/>
<sequence>MSIEDVLIAISEQVGGLNIKSVVLSNVPPFIKEKTLKEILERYGKLTAPIKMIPLGLKNPNFKHVMSFRRFTYMIPNSQNELLNLVLKIAVEGKDYTIFVTSDNMRCFLCSEYGHQKQACPKQQSANNSAGSQTSPKINVQENNVGVKENNAAVQEKNEDVQENNASLYSTREISAFLDETKGVRNPQFDLFFPDLKRFLVSCRAVMINATVEELSRQKRYCLKKIITKVKKMIHQDMKKSSC</sequence>
<evidence type="ECO:0000313" key="4">
    <source>
        <dbReference type="Proteomes" id="UP001108240"/>
    </source>
</evidence>
<dbReference type="Ensembl" id="ENSCCRT00000129245.1">
    <property type="protein sequence ID" value="ENSCCRP00000181365.1"/>
    <property type="gene ID" value="ENSCCRG00000059374.1"/>
</dbReference>
<keyword evidence="1" id="KW-0863">Zinc-finger</keyword>
<dbReference type="OMA" id="ERILACY"/>
<dbReference type="Proteomes" id="UP001108240">
    <property type="component" value="Unplaced"/>
</dbReference>
<reference evidence="3" key="1">
    <citation type="submission" date="2025-08" db="UniProtKB">
        <authorList>
            <consortium name="Ensembl"/>
        </authorList>
    </citation>
    <scope>IDENTIFICATION</scope>
</reference>
<dbReference type="Gene3D" id="4.10.60.10">
    <property type="entry name" value="Zinc finger, CCHC-type"/>
    <property type="match status" value="1"/>
</dbReference>
<keyword evidence="1" id="KW-0479">Metal-binding</keyword>
<feature type="domain" description="CCHC-type" evidence="2">
    <location>
        <begin position="106"/>
        <end position="122"/>
    </location>
</feature>
<dbReference type="GO" id="GO:0003676">
    <property type="term" value="F:nucleic acid binding"/>
    <property type="evidence" value="ECO:0007669"/>
    <property type="project" value="InterPro"/>
</dbReference>
<dbReference type="InterPro" id="IPR036875">
    <property type="entry name" value="Znf_CCHC_sf"/>
</dbReference>